<evidence type="ECO:0000313" key="1">
    <source>
        <dbReference type="EMBL" id="CAF3414840.1"/>
    </source>
</evidence>
<dbReference type="Proteomes" id="UP000663851">
    <property type="component" value="Unassembled WGS sequence"/>
</dbReference>
<sequence length="131" mass="14558">MTTTNKKFKSGTKITRTAAERIILFDQAVDAKNEELWEAAATTTTSAADVSPPSIIMLDQQYSPPTATTTINNNVQSANINNLIEILIDNNNSIQNAMNSINNLFSNQNVMLLNLLNELKKRILVLKHKKN</sequence>
<gene>
    <name evidence="2" type="ORF">HFQ381_LOCUS30011</name>
    <name evidence="1" type="ORF">LUA448_LOCUS18863</name>
</gene>
<protein>
    <submittedName>
        <fullName evidence="2">Uncharacterized protein</fullName>
    </submittedName>
</protein>
<dbReference type="EMBL" id="CAJOBO010005042">
    <property type="protein sequence ID" value="CAF4535702.1"/>
    <property type="molecule type" value="Genomic_DNA"/>
</dbReference>
<dbReference type="AlphaFoldDB" id="A0A820XJW0"/>
<dbReference type="Proteomes" id="UP000663833">
    <property type="component" value="Unassembled WGS sequence"/>
</dbReference>
<evidence type="ECO:0000313" key="2">
    <source>
        <dbReference type="EMBL" id="CAF4535702.1"/>
    </source>
</evidence>
<evidence type="ECO:0000313" key="3">
    <source>
        <dbReference type="Proteomes" id="UP000663851"/>
    </source>
</evidence>
<proteinExistence type="predicted"/>
<dbReference type="EMBL" id="CAJNYD010002378">
    <property type="protein sequence ID" value="CAF3414840.1"/>
    <property type="molecule type" value="Genomic_DNA"/>
</dbReference>
<reference evidence="2" key="1">
    <citation type="submission" date="2021-02" db="EMBL/GenBank/DDBJ databases">
        <authorList>
            <person name="Nowell W R."/>
        </authorList>
    </citation>
    <scope>NUCLEOTIDE SEQUENCE</scope>
</reference>
<comment type="caution">
    <text evidence="2">The sequence shown here is derived from an EMBL/GenBank/DDBJ whole genome shotgun (WGS) entry which is preliminary data.</text>
</comment>
<name>A0A820XJW0_9BILA</name>
<accession>A0A820XJW0</accession>
<organism evidence="2 3">
    <name type="scientific">Rotaria socialis</name>
    <dbReference type="NCBI Taxonomy" id="392032"/>
    <lineage>
        <taxon>Eukaryota</taxon>
        <taxon>Metazoa</taxon>
        <taxon>Spiralia</taxon>
        <taxon>Gnathifera</taxon>
        <taxon>Rotifera</taxon>
        <taxon>Eurotatoria</taxon>
        <taxon>Bdelloidea</taxon>
        <taxon>Philodinida</taxon>
        <taxon>Philodinidae</taxon>
        <taxon>Rotaria</taxon>
    </lineage>
</organism>